<evidence type="ECO:0000256" key="4">
    <source>
        <dbReference type="ARBA" id="ARBA00023136"/>
    </source>
</evidence>
<dbReference type="PANTHER" id="PTHR30367">
    <property type="entry name" value="P-HYDROXYBENZOIC ACID EFFLUX PUMP SUBUNIT AAEA-RELATED"/>
    <property type="match status" value="1"/>
</dbReference>
<dbReference type="NCBIfam" id="TIGR01730">
    <property type="entry name" value="RND_mfp"/>
    <property type="match status" value="1"/>
</dbReference>
<dbReference type="EMBL" id="JAKIKP010000012">
    <property type="protein sequence ID" value="MCL1143816.1"/>
    <property type="molecule type" value="Genomic_DNA"/>
</dbReference>
<dbReference type="PANTHER" id="PTHR30367:SF1">
    <property type="entry name" value="MULTIDRUG RESISTANCE PROTEIN MDTN"/>
    <property type="match status" value="1"/>
</dbReference>
<keyword evidence="3 6" id="KW-1133">Transmembrane helix</keyword>
<evidence type="ECO:0000256" key="5">
    <source>
        <dbReference type="SAM" id="Coils"/>
    </source>
</evidence>
<feature type="coiled-coil region" evidence="5">
    <location>
        <begin position="81"/>
        <end position="148"/>
    </location>
</feature>
<evidence type="ECO:0000256" key="6">
    <source>
        <dbReference type="SAM" id="Phobius"/>
    </source>
</evidence>
<sequence>MIRKYITSLLLIGFAALGIYHYYLHYQSNPWTRDGQVRAHIIQVTPQVTGQVVAFEVADNQEVSAGDVLFRIDDRKYIADFKSAQASVKQAQAALNKALNEQHRAKALEKRVQGSVSTLTLNNYQSAVESAQANLDATMAKKDQAQLALQYTVVTAPVDGFVTNLNYRVGSQVVANAPVVALIDKHSFWIEGFFKETDVKNVRLDQPAKVTLMTDDSEILNGTVESIGYGISKSDGSTGNSLLPNVNPNFQWIRLAQRLPVKIKLDEKHAETILRVGMTASVQIIAE</sequence>
<evidence type="ECO:0000313" key="10">
    <source>
        <dbReference type="Proteomes" id="UP001139333"/>
    </source>
</evidence>
<keyword evidence="4 6" id="KW-0472">Membrane</keyword>
<keyword evidence="5" id="KW-0175">Coiled coil</keyword>
<feature type="transmembrane region" description="Helical" evidence="6">
    <location>
        <begin position="5"/>
        <end position="23"/>
    </location>
</feature>
<feature type="domain" description="p-hydroxybenzoic acid efflux pump subunit AaeA-like beta-barrel" evidence="8">
    <location>
        <begin position="187"/>
        <end position="284"/>
    </location>
</feature>
<keyword evidence="2 6" id="KW-0812">Transmembrane</keyword>
<reference evidence="9" key="1">
    <citation type="submission" date="2022-01" db="EMBL/GenBank/DDBJ databases">
        <title>Whole genome-based taxonomy of the Shewanellaceae.</title>
        <authorList>
            <person name="Martin-Rodriguez A.J."/>
        </authorList>
    </citation>
    <scope>NUCLEOTIDE SEQUENCE</scope>
    <source>
        <strain evidence="9">DSM 16422</strain>
    </source>
</reference>
<dbReference type="AlphaFoldDB" id="A0A9X1ZLM1"/>
<dbReference type="InterPro" id="IPR006143">
    <property type="entry name" value="RND_pump_MFP"/>
</dbReference>
<dbReference type="GO" id="GO:0022857">
    <property type="term" value="F:transmembrane transporter activity"/>
    <property type="evidence" value="ECO:0007669"/>
    <property type="project" value="InterPro"/>
</dbReference>
<keyword evidence="10" id="KW-1185">Reference proteome</keyword>
<accession>A0A9X1ZLM1</accession>
<name>A0A9X1ZLM1_9GAMM</name>
<dbReference type="Gene3D" id="2.40.30.170">
    <property type="match status" value="1"/>
</dbReference>
<evidence type="ECO:0000256" key="2">
    <source>
        <dbReference type="ARBA" id="ARBA00022692"/>
    </source>
</evidence>
<proteinExistence type="inferred from homology"/>
<comment type="similarity">
    <text evidence="1">Belongs to the membrane fusion protein (MFP) (TC 8.A.1) family.</text>
</comment>
<evidence type="ECO:0000259" key="8">
    <source>
        <dbReference type="Pfam" id="PF25963"/>
    </source>
</evidence>
<evidence type="ECO:0000256" key="3">
    <source>
        <dbReference type="ARBA" id="ARBA00022989"/>
    </source>
</evidence>
<organism evidence="9 10">
    <name type="scientific">Shewanella gaetbuli</name>
    <dbReference type="NCBI Taxonomy" id="220752"/>
    <lineage>
        <taxon>Bacteria</taxon>
        <taxon>Pseudomonadati</taxon>
        <taxon>Pseudomonadota</taxon>
        <taxon>Gammaproteobacteria</taxon>
        <taxon>Alteromonadales</taxon>
        <taxon>Shewanellaceae</taxon>
        <taxon>Shewanella</taxon>
    </lineage>
</organism>
<evidence type="ECO:0000259" key="7">
    <source>
        <dbReference type="Pfam" id="PF25917"/>
    </source>
</evidence>
<dbReference type="SUPFAM" id="SSF111369">
    <property type="entry name" value="HlyD-like secretion proteins"/>
    <property type="match status" value="1"/>
</dbReference>
<dbReference type="Pfam" id="PF25917">
    <property type="entry name" value="BSH_RND"/>
    <property type="match status" value="1"/>
</dbReference>
<dbReference type="InterPro" id="IPR058625">
    <property type="entry name" value="MdtA-like_BSH"/>
</dbReference>
<dbReference type="Proteomes" id="UP001139333">
    <property type="component" value="Unassembled WGS sequence"/>
</dbReference>
<feature type="domain" description="Multidrug resistance protein MdtA-like barrel-sandwich hybrid" evidence="7">
    <location>
        <begin position="41"/>
        <end position="180"/>
    </location>
</feature>
<dbReference type="Pfam" id="PF25963">
    <property type="entry name" value="Beta-barrel_AAEA"/>
    <property type="match status" value="1"/>
</dbReference>
<evidence type="ECO:0000256" key="1">
    <source>
        <dbReference type="ARBA" id="ARBA00009477"/>
    </source>
</evidence>
<dbReference type="GO" id="GO:0016020">
    <property type="term" value="C:membrane"/>
    <property type="evidence" value="ECO:0007669"/>
    <property type="project" value="InterPro"/>
</dbReference>
<gene>
    <name evidence="9" type="ORF">L2672_14135</name>
</gene>
<comment type="caution">
    <text evidence="9">The sequence shown here is derived from an EMBL/GenBank/DDBJ whole genome shotgun (WGS) entry which is preliminary data.</text>
</comment>
<dbReference type="InterPro" id="IPR050393">
    <property type="entry name" value="MFP_Efflux_Pump"/>
</dbReference>
<dbReference type="Gene3D" id="2.40.50.100">
    <property type="match status" value="1"/>
</dbReference>
<protein>
    <submittedName>
        <fullName evidence="9">HlyD family secretion protein</fullName>
    </submittedName>
</protein>
<dbReference type="RefSeq" id="WP_248996487.1">
    <property type="nucleotide sequence ID" value="NZ_JAKIKP010000012.1"/>
</dbReference>
<evidence type="ECO:0000313" key="9">
    <source>
        <dbReference type="EMBL" id="MCL1143816.1"/>
    </source>
</evidence>
<dbReference type="InterPro" id="IPR058634">
    <property type="entry name" value="AaeA-lik-b-barrel"/>
</dbReference>